<evidence type="ECO:0000313" key="4">
    <source>
        <dbReference type="EMBL" id="QRD07504.1"/>
    </source>
</evidence>
<protein>
    <recommendedName>
        <fullName evidence="6">Nitrogen regulatory protein areA GATA-like domain-containing protein</fullName>
    </recommendedName>
</protein>
<dbReference type="RefSeq" id="XP_001803325.1">
    <property type="nucleotide sequence ID" value="XM_001803273.1"/>
</dbReference>
<feature type="region of interest" description="Disordered" evidence="1">
    <location>
        <begin position="399"/>
        <end position="444"/>
    </location>
</feature>
<dbReference type="AlphaFoldDB" id="A0A7U2ICT4"/>
<feature type="region of interest" description="Disordered" evidence="1">
    <location>
        <begin position="165"/>
        <end position="222"/>
    </location>
</feature>
<dbReference type="EMBL" id="CP069044">
    <property type="protein sequence ID" value="QRD07504.1"/>
    <property type="molecule type" value="Genomic_DNA"/>
</dbReference>
<feature type="region of interest" description="Disordered" evidence="1">
    <location>
        <begin position="255"/>
        <end position="283"/>
    </location>
</feature>
<name>A0A7U2ICT4_PHANO</name>
<dbReference type="Pfam" id="PF11702">
    <property type="entry name" value="DUF3295"/>
    <property type="match status" value="1"/>
</dbReference>
<proteinExistence type="predicted"/>
<dbReference type="OrthoDB" id="5054775at2759"/>
<feature type="compositionally biased region" description="Polar residues" evidence="1">
    <location>
        <begin position="311"/>
        <end position="322"/>
    </location>
</feature>
<reference evidence="5" key="1">
    <citation type="journal article" date="2021" name="BMC Genomics">
        <title>Chromosome-level genome assembly and manually-curated proteome of model necrotroph Parastagonospora nodorum Sn15 reveals a genome-wide trove of candidate effector homologs, and redundancy of virulence-related functions within an accessory chromosome.</title>
        <authorList>
            <person name="Bertazzoni S."/>
            <person name="Jones D.A.B."/>
            <person name="Phan H.T."/>
            <person name="Tan K.-C."/>
            <person name="Hane J.K."/>
        </authorList>
    </citation>
    <scope>NUCLEOTIDE SEQUENCE [LARGE SCALE GENOMIC DNA]</scope>
    <source>
        <strain evidence="5">SN15 / ATCC MYA-4574 / FGSC 10173)</strain>
    </source>
</reference>
<dbReference type="KEGG" id="pno:SNOG_13110"/>
<sequence length="564" mass="62297">MPLHAERPIVRVEHSSMRTIETRNTENLFGLWSVFARCSPAMEDGKRYENMAWRLWSRETFCCQPDNLVSPQWSFEQQLPAEMPELSTSVASDDSNLDTAITTASRSDSTSAPRPDLRRHDSASSHARGKHMTPIGLEKVVNSIQEKKFLEPLSPLPPQLAAPIAEKQKPAEAPTPRPASPPTTARRIPESSSSTVATVQDSEPMSPPVGSEASTSTDMSHHSVVRGFERGHISTSVRSSTSLNPTPILKTSASFVARQPPSRLELGKKRQPMFTLGGSSDEDAASSFEAYSLRQRSSLTDNIRKAPPMKKTTSFKQEVSTRTYHDVTSDSDAAIESDSEDDVDESAIEEEDSEDGEWDDVDEEESGPASPKQNNMFDRVESKSNLLTSHRSLLTTALHEGDRAKQLQNEASRSTSAIRRSRTTTPNGPSCGNSPQEEGLMMRSQSRAKPIIQTTSNNYTPAMSPRTTRRAMLQSELTSSLRQNLLWERQQKNATSNAVAKRQQSAISLPALRRAATTSNITNANAEAQPTQDRVKPFMDDAKFNSLNHDVYSAGINQYHQAGW</sequence>
<evidence type="ECO:0000313" key="5">
    <source>
        <dbReference type="Proteomes" id="UP000663193"/>
    </source>
</evidence>
<dbReference type="Pfam" id="PF08550">
    <property type="entry name" value="GATA_AreA"/>
    <property type="match status" value="1"/>
</dbReference>
<evidence type="ECO:0000259" key="3">
    <source>
        <dbReference type="Pfam" id="PF11702"/>
    </source>
</evidence>
<dbReference type="InterPro" id="IPR013860">
    <property type="entry name" value="AreA_GATA"/>
</dbReference>
<gene>
    <name evidence="4" type="ORF">JI435_131100</name>
</gene>
<feature type="domain" description="Nitrogen regulatory protein areA GATA-like" evidence="2">
    <location>
        <begin position="31"/>
        <end position="58"/>
    </location>
</feature>
<accession>A0A7U2ICT4</accession>
<dbReference type="VEuPathDB" id="FungiDB:JI435_131100"/>
<dbReference type="PANTHER" id="PTHR28014:SF1">
    <property type="entry name" value="NEGATIVE REGULATOR OF RAS-CAMP PATHWAY"/>
    <property type="match status" value="1"/>
</dbReference>
<feature type="compositionally biased region" description="Polar residues" evidence="1">
    <location>
        <begin position="101"/>
        <end position="112"/>
    </location>
</feature>
<keyword evidence="5" id="KW-1185">Reference proteome</keyword>
<dbReference type="PANTHER" id="PTHR28014">
    <property type="entry name" value="NEGATIVE REGULATOR OF RAS-CAMP PATHWAY"/>
    <property type="match status" value="1"/>
</dbReference>
<feature type="region of interest" description="Disordered" evidence="1">
    <location>
        <begin position="101"/>
        <end position="134"/>
    </location>
</feature>
<evidence type="ECO:0008006" key="6">
    <source>
        <dbReference type="Google" id="ProtNLM"/>
    </source>
</evidence>
<feature type="domain" description="DUF3295" evidence="3">
    <location>
        <begin position="81"/>
        <end position="564"/>
    </location>
</feature>
<feature type="region of interest" description="Disordered" evidence="1">
    <location>
        <begin position="299"/>
        <end position="377"/>
    </location>
</feature>
<evidence type="ECO:0000256" key="1">
    <source>
        <dbReference type="SAM" id="MobiDB-lite"/>
    </source>
</evidence>
<evidence type="ECO:0000259" key="2">
    <source>
        <dbReference type="Pfam" id="PF08550"/>
    </source>
</evidence>
<dbReference type="InterPro" id="IPR021711">
    <property type="entry name" value="DUF3295"/>
</dbReference>
<dbReference type="InterPro" id="IPR053043">
    <property type="entry name" value="Ras-cAMP_regulatory"/>
</dbReference>
<feature type="compositionally biased region" description="Polar residues" evidence="1">
    <location>
        <begin position="190"/>
        <end position="203"/>
    </location>
</feature>
<feature type="compositionally biased region" description="Acidic residues" evidence="1">
    <location>
        <begin position="333"/>
        <end position="366"/>
    </location>
</feature>
<organism evidence="4 5">
    <name type="scientific">Phaeosphaeria nodorum (strain SN15 / ATCC MYA-4574 / FGSC 10173)</name>
    <name type="common">Glume blotch fungus</name>
    <name type="synonym">Parastagonospora nodorum</name>
    <dbReference type="NCBI Taxonomy" id="321614"/>
    <lineage>
        <taxon>Eukaryota</taxon>
        <taxon>Fungi</taxon>
        <taxon>Dikarya</taxon>
        <taxon>Ascomycota</taxon>
        <taxon>Pezizomycotina</taxon>
        <taxon>Dothideomycetes</taxon>
        <taxon>Pleosporomycetidae</taxon>
        <taxon>Pleosporales</taxon>
        <taxon>Pleosporineae</taxon>
        <taxon>Phaeosphaeriaceae</taxon>
        <taxon>Parastagonospora</taxon>
    </lineage>
</organism>
<feature type="compositionally biased region" description="Polar residues" evidence="1">
    <location>
        <begin position="426"/>
        <end position="436"/>
    </location>
</feature>
<dbReference type="OMA" id="NGYHSKG"/>
<dbReference type="Proteomes" id="UP000663193">
    <property type="component" value="Chromosome 22"/>
</dbReference>